<keyword evidence="2" id="KW-1185">Reference proteome</keyword>
<comment type="caution">
    <text evidence="1">The sequence shown here is derived from an EMBL/GenBank/DDBJ whole genome shotgun (WGS) entry which is preliminary data.</text>
</comment>
<protein>
    <submittedName>
        <fullName evidence="1">Uncharacterized protein</fullName>
    </submittedName>
</protein>
<proteinExistence type="predicted"/>
<reference evidence="1 2" key="1">
    <citation type="submission" date="2018-10" db="EMBL/GenBank/DDBJ databases">
        <title>Co-occurring genomic capacity for anaerobic methane metabolism and dissimilatory sulfite reduction discovered in the Korarchaeota.</title>
        <authorList>
            <person name="Mckay L.J."/>
            <person name="Dlakic M."/>
            <person name="Fields M.W."/>
            <person name="Delmont T.O."/>
            <person name="Eren A.M."/>
            <person name="Jay Z.J."/>
            <person name="Klingelsmith K.B."/>
            <person name="Rusch D.B."/>
            <person name="Inskeep W.P."/>
        </authorList>
    </citation>
    <scope>NUCLEOTIDE SEQUENCE [LARGE SCALE GENOMIC DNA]</scope>
    <source>
        <strain evidence="1 2">MDKW</strain>
    </source>
</reference>
<dbReference type="EMBL" id="RCOS01000110">
    <property type="protein sequence ID" value="RSN73762.1"/>
    <property type="molecule type" value="Genomic_DNA"/>
</dbReference>
<name>A0A3R9R2Z9_9CREN</name>
<evidence type="ECO:0000313" key="2">
    <source>
        <dbReference type="Proteomes" id="UP000277582"/>
    </source>
</evidence>
<accession>A0A3R9R2Z9</accession>
<sequence length="144" mass="16885">MMMKGKTKKKKEKAKEKGPAIPEFAEPLVSLGQSKNEGEMRDYSWAKVTEESEEAVKRWELILDRWYLNTLLDLFRKSKDYPVKRAIINLIIKRLQGELTEYERATLKNFLCKEDAEEFLRKYNIVIPSELLMPPAEEKGDSNE</sequence>
<gene>
    <name evidence="1" type="ORF">D6D85_09550</name>
</gene>
<dbReference type="Proteomes" id="UP000277582">
    <property type="component" value="Unassembled WGS sequence"/>
</dbReference>
<evidence type="ECO:0000313" key="1">
    <source>
        <dbReference type="EMBL" id="RSN73762.1"/>
    </source>
</evidence>
<organism evidence="1 2">
    <name type="scientific">Candidatus Methanodesulfokora washburnensis</name>
    <dbReference type="NCBI Taxonomy" id="2478471"/>
    <lineage>
        <taxon>Archaea</taxon>
        <taxon>Thermoproteota</taxon>
        <taxon>Candidatus Korarchaeia</taxon>
        <taxon>Candidatus Korarchaeia incertae sedis</taxon>
        <taxon>Candidatus Methanodesulfokora</taxon>
    </lineage>
</organism>
<dbReference type="AlphaFoldDB" id="A0A3R9R2Z9"/>